<evidence type="ECO:0000313" key="4">
    <source>
        <dbReference type="EMBL" id="MBS4211698.1"/>
    </source>
</evidence>
<comment type="caution">
    <text evidence="4">The sequence shown here is derived from an EMBL/GenBank/DDBJ whole genome shotgun (WGS) entry which is preliminary data.</text>
</comment>
<dbReference type="InterPro" id="IPR024221">
    <property type="entry name" value="BLIP_dom_sf"/>
</dbReference>
<dbReference type="Pfam" id="PF07467">
    <property type="entry name" value="BLIP"/>
    <property type="match status" value="1"/>
</dbReference>
<gene>
    <name evidence="4" type="ORF">KHA99_04395</name>
</gene>
<feature type="region of interest" description="Disordered" evidence="2">
    <location>
        <begin position="29"/>
        <end position="66"/>
    </location>
</feature>
<reference evidence="4" key="1">
    <citation type="submission" date="2021-05" db="EMBL/GenBank/DDBJ databases">
        <title>Novel Bacillus species.</title>
        <authorList>
            <person name="Liu G."/>
        </authorList>
    </citation>
    <scope>NUCLEOTIDE SEQUENCE</scope>
    <source>
        <strain evidence="4">FJAT-49825</strain>
    </source>
</reference>
<feature type="signal peptide" evidence="3">
    <location>
        <begin position="1"/>
        <end position="25"/>
    </location>
</feature>
<feature type="chain" id="PRO_5039445670" evidence="3">
    <location>
        <begin position="26"/>
        <end position="221"/>
    </location>
</feature>
<sequence>MKKFFKFGCLGVIALVILGIIGAIASSGGNDNASTNTNKETTASKPAETSKPAESTKKEEKPAAKEGVLTKEKFEQIKEGMTYEEVVKVVGAEGKLLSESGEKGTQFHTVMYEFETDGFMSSASMMFQGGKLINKAQFGLGGGSGVEISIDQFNKIQNGMTLEEVIAIVGGEGEIISESGEKGTQFHTIMYSYPGKGSIGANVSLMFQGNKLQNKSQFGLE</sequence>
<evidence type="ECO:0000256" key="3">
    <source>
        <dbReference type="SAM" id="SignalP"/>
    </source>
</evidence>
<feature type="compositionally biased region" description="Polar residues" evidence="2">
    <location>
        <begin position="30"/>
        <end position="44"/>
    </location>
</feature>
<dbReference type="RefSeq" id="WP_213116190.1">
    <property type="nucleotide sequence ID" value="NZ_JAGYPF010000001.1"/>
</dbReference>
<organism evidence="4 5">
    <name type="scientific">Neobacillus rhizophilus</name>
    <dbReference type="NCBI Taxonomy" id="2833579"/>
    <lineage>
        <taxon>Bacteria</taxon>
        <taxon>Bacillati</taxon>
        <taxon>Bacillota</taxon>
        <taxon>Bacilli</taxon>
        <taxon>Bacillales</taxon>
        <taxon>Bacillaceae</taxon>
        <taxon>Neobacillus</taxon>
    </lineage>
</organism>
<dbReference type="Gene3D" id="3.30.1450.10">
    <property type="match status" value="2"/>
</dbReference>
<dbReference type="InterPro" id="IPR009099">
    <property type="entry name" value="Beta-lactamas_inhib"/>
</dbReference>
<protein>
    <submittedName>
        <fullName evidence="4">DUF3862 domain-containing protein</fullName>
    </submittedName>
</protein>
<dbReference type="AlphaFoldDB" id="A0A942U3B3"/>
<accession>A0A942U3B3</accession>
<proteinExistence type="predicted"/>
<feature type="compositionally biased region" description="Basic and acidic residues" evidence="2">
    <location>
        <begin position="54"/>
        <end position="66"/>
    </location>
</feature>
<dbReference type="EMBL" id="JAGYPF010000001">
    <property type="protein sequence ID" value="MBS4211698.1"/>
    <property type="molecule type" value="Genomic_DNA"/>
</dbReference>
<evidence type="ECO:0000256" key="2">
    <source>
        <dbReference type="SAM" id="MobiDB-lite"/>
    </source>
</evidence>
<dbReference type="Proteomes" id="UP000679749">
    <property type="component" value="Unassembled WGS sequence"/>
</dbReference>
<evidence type="ECO:0000313" key="5">
    <source>
        <dbReference type="Proteomes" id="UP000679749"/>
    </source>
</evidence>
<keyword evidence="1 3" id="KW-0732">Signal</keyword>
<name>A0A942U3B3_9BACI</name>
<dbReference type="InterPro" id="IPR037873">
    <property type="entry name" value="BamE-like"/>
</dbReference>
<dbReference type="SUPFAM" id="SSF55648">
    <property type="entry name" value="beta-lactamase-inhibitor protein, BLIP"/>
    <property type="match status" value="1"/>
</dbReference>
<keyword evidence="5" id="KW-1185">Reference proteome</keyword>
<evidence type="ECO:0000256" key="1">
    <source>
        <dbReference type="ARBA" id="ARBA00022729"/>
    </source>
</evidence>